<feature type="region of interest" description="Disordered" evidence="1">
    <location>
        <begin position="1"/>
        <end position="36"/>
    </location>
</feature>
<feature type="compositionally biased region" description="Basic and acidic residues" evidence="1">
    <location>
        <begin position="1"/>
        <end position="13"/>
    </location>
</feature>
<dbReference type="Proteomes" id="UP000234323">
    <property type="component" value="Unassembled WGS sequence"/>
</dbReference>
<evidence type="ECO:0000313" key="2">
    <source>
        <dbReference type="EMBL" id="PKY61764.1"/>
    </source>
</evidence>
<dbReference type="AlphaFoldDB" id="A0A2I1HSA3"/>
<dbReference type="VEuPathDB" id="FungiDB:RhiirA1_483088"/>
<sequence length="183" mass="21096">MEDDPGGRIETPKKPSNSIPKNCALENDEIQDPTCKSQKGLEDTLTAGAHKGEATIWSFRTFKEQQRNLFGSVESDKIQGRHEWALEKLKEEVIHPSVEPEEVIKVIDEFRDDQQEENDDVLSEISVGDVSDAKVWTNQPIVNFLKKPRESLLIEDDVVEYINECRVRCSRRWEYTEQYDSNA</sequence>
<dbReference type="VEuPathDB" id="FungiDB:FUN_016678"/>
<keyword evidence="3" id="KW-1185">Reference proteome</keyword>
<accession>A0A2I1HSA3</accession>
<gene>
    <name evidence="2" type="ORF">RhiirA4_487190</name>
</gene>
<dbReference type="EMBL" id="LLXI01005833">
    <property type="protein sequence ID" value="PKY61764.1"/>
    <property type="molecule type" value="Genomic_DNA"/>
</dbReference>
<comment type="caution">
    <text evidence="2">The sequence shown here is derived from an EMBL/GenBank/DDBJ whole genome shotgun (WGS) entry which is preliminary data.</text>
</comment>
<evidence type="ECO:0000313" key="3">
    <source>
        <dbReference type="Proteomes" id="UP000234323"/>
    </source>
</evidence>
<dbReference type="VEuPathDB" id="FungiDB:RhiirFUN_013397"/>
<reference evidence="2 3" key="1">
    <citation type="submission" date="2015-10" db="EMBL/GenBank/DDBJ databases">
        <title>Genome analyses suggest a sexual origin of heterokaryosis in a supposedly ancient asexual fungus.</title>
        <authorList>
            <person name="Ropars J."/>
            <person name="Sedzielewska K."/>
            <person name="Noel J."/>
            <person name="Charron P."/>
            <person name="Farinelli L."/>
            <person name="Marton T."/>
            <person name="Kruger M."/>
            <person name="Pelin A."/>
            <person name="Brachmann A."/>
            <person name="Corradi N."/>
        </authorList>
    </citation>
    <scope>NUCLEOTIDE SEQUENCE [LARGE SCALE GENOMIC DNA]</scope>
    <source>
        <strain evidence="2 3">A4</strain>
    </source>
</reference>
<proteinExistence type="predicted"/>
<evidence type="ECO:0000256" key="1">
    <source>
        <dbReference type="SAM" id="MobiDB-lite"/>
    </source>
</evidence>
<name>A0A2I1HSA3_9GLOM</name>
<protein>
    <submittedName>
        <fullName evidence="2">Uncharacterized protein</fullName>
    </submittedName>
</protein>
<organism evidence="2 3">
    <name type="scientific">Rhizophagus irregularis</name>
    <dbReference type="NCBI Taxonomy" id="588596"/>
    <lineage>
        <taxon>Eukaryota</taxon>
        <taxon>Fungi</taxon>
        <taxon>Fungi incertae sedis</taxon>
        <taxon>Mucoromycota</taxon>
        <taxon>Glomeromycotina</taxon>
        <taxon>Glomeromycetes</taxon>
        <taxon>Glomerales</taxon>
        <taxon>Glomeraceae</taxon>
        <taxon>Rhizophagus</taxon>
    </lineage>
</organism>